<dbReference type="CDD" id="cd00397">
    <property type="entry name" value="DNA_BRE_C"/>
    <property type="match status" value="1"/>
</dbReference>
<evidence type="ECO:0000256" key="3">
    <source>
        <dbReference type="ARBA" id="ARBA00023172"/>
    </source>
</evidence>
<dbReference type="PANTHER" id="PTHR30349">
    <property type="entry name" value="PHAGE INTEGRASE-RELATED"/>
    <property type="match status" value="1"/>
</dbReference>
<accession>A0ABS7KBM6</accession>
<evidence type="ECO:0000313" key="5">
    <source>
        <dbReference type="EMBL" id="MBY0099451.1"/>
    </source>
</evidence>
<feature type="domain" description="Tyr recombinase" evidence="4">
    <location>
        <begin position="1"/>
        <end position="140"/>
    </location>
</feature>
<keyword evidence="6" id="KW-1185">Reference proteome</keyword>
<keyword evidence="2" id="KW-0238">DNA-binding</keyword>
<dbReference type="EMBL" id="JACWFH010000036">
    <property type="protein sequence ID" value="MBY0099451.1"/>
    <property type="molecule type" value="Genomic_DNA"/>
</dbReference>
<dbReference type="SUPFAM" id="SSF56349">
    <property type="entry name" value="DNA breaking-rejoining enzymes"/>
    <property type="match status" value="1"/>
</dbReference>
<comment type="caution">
    <text evidence="5">The sequence shown here is derived from an EMBL/GenBank/DDBJ whole genome shotgun (WGS) entry which is preliminary data.</text>
</comment>
<reference evidence="5 6" key="1">
    <citation type="submission" date="2020-07" db="EMBL/GenBank/DDBJ databases">
        <title>Fungal Genomes of the International Space Station.</title>
        <authorList>
            <person name="Seuylemezian A."/>
            <person name="Singh N.K."/>
            <person name="Wood J."/>
            <person name="Venkateswaran K."/>
        </authorList>
    </citation>
    <scope>NUCLEOTIDE SEQUENCE [LARGE SCALE GENOMIC DNA]</scope>
    <source>
        <strain evidence="5 6">PL-B2</strain>
    </source>
</reference>
<organism evidence="5 6">
    <name type="scientific">Mesobacillus maritimus</name>
    <dbReference type="NCBI Taxonomy" id="1643336"/>
    <lineage>
        <taxon>Bacteria</taxon>
        <taxon>Bacillati</taxon>
        <taxon>Bacillota</taxon>
        <taxon>Bacilli</taxon>
        <taxon>Bacillales</taxon>
        <taxon>Bacillaceae</taxon>
        <taxon>Mesobacillus</taxon>
    </lineage>
</organism>
<dbReference type="PROSITE" id="PS51898">
    <property type="entry name" value="TYR_RECOMBINASE"/>
    <property type="match status" value="1"/>
</dbReference>
<proteinExistence type="inferred from homology"/>
<name>A0ABS7KBM6_9BACI</name>
<gene>
    <name evidence="5" type="ORF">H0185_22030</name>
</gene>
<keyword evidence="3" id="KW-0233">DNA recombination</keyword>
<dbReference type="RefSeq" id="WP_221875666.1">
    <property type="nucleotide sequence ID" value="NZ_JACWFH010000036.1"/>
</dbReference>
<dbReference type="Proteomes" id="UP000769780">
    <property type="component" value="Unassembled WGS sequence"/>
</dbReference>
<sequence length="140" mass="16614">MLENTVNTILNIKVAGIDLENGIVVLTTTKNRKTQFSPISEHLVKTLKEYFRMYQFEKDDFLFINELGEQMTRNSVQHTIARYNKNREVEKTSIHAFRHTFAKYYITSGGDSFKLQRLLGHHFYVLLKPFYLCLRPWNSY</sequence>
<dbReference type="Gene3D" id="1.10.443.10">
    <property type="entry name" value="Intergrase catalytic core"/>
    <property type="match status" value="1"/>
</dbReference>
<protein>
    <submittedName>
        <fullName evidence="5">Tyrosine-type recombinase/integrase</fullName>
    </submittedName>
</protein>
<comment type="similarity">
    <text evidence="1">Belongs to the 'phage' integrase family.</text>
</comment>
<dbReference type="InterPro" id="IPR011010">
    <property type="entry name" value="DNA_brk_join_enz"/>
</dbReference>
<dbReference type="InterPro" id="IPR002104">
    <property type="entry name" value="Integrase_catalytic"/>
</dbReference>
<dbReference type="Pfam" id="PF00589">
    <property type="entry name" value="Phage_integrase"/>
    <property type="match status" value="1"/>
</dbReference>
<dbReference type="PANTHER" id="PTHR30349:SF41">
    <property type="entry name" value="INTEGRASE_RECOMBINASE PROTEIN MJ0367-RELATED"/>
    <property type="match status" value="1"/>
</dbReference>
<evidence type="ECO:0000313" key="6">
    <source>
        <dbReference type="Proteomes" id="UP000769780"/>
    </source>
</evidence>
<dbReference type="InterPro" id="IPR013762">
    <property type="entry name" value="Integrase-like_cat_sf"/>
</dbReference>
<dbReference type="InterPro" id="IPR050090">
    <property type="entry name" value="Tyrosine_recombinase_XerCD"/>
</dbReference>
<evidence type="ECO:0000256" key="2">
    <source>
        <dbReference type="ARBA" id="ARBA00023125"/>
    </source>
</evidence>
<evidence type="ECO:0000259" key="4">
    <source>
        <dbReference type="PROSITE" id="PS51898"/>
    </source>
</evidence>
<evidence type="ECO:0000256" key="1">
    <source>
        <dbReference type="ARBA" id="ARBA00008857"/>
    </source>
</evidence>